<sequence>MIKMGITPHLLFLDESNWFTYIEKGEELPMKGKSKQFRYDKNLISVGLAVSEDNVPFMHETYEGNTQRPERYSQDCWTRSQNG</sequence>
<dbReference type="AlphaFoldDB" id="A0A8B3S563"/>
<accession>A0A8B3S563</accession>
<dbReference type="EMBL" id="RPGO01000005">
    <property type="protein sequence ID" value="RZB32750.1"/>
    <property type="molecule type" value="Genomic_DNA"/>
</dbReference>
<feature type="region of interest" description="Disordered" evidence="1">
    <location>
        <begin position="63"/>
        <end position="83"/>
    </location>
</feature>
<organism evidence="2 3">
    <name type="scientific">Candidatus Argoarchaeum ethanivorans</name>
    <dbReference type="NCBI Taxonomy" id="2608793"/>
    <lineage>
        <taxon>Archaea</taxon>
        <taxon>Methanobacteriati</taxon>
        <taxon>Methanobacteriota</taxon>
        <taxon>Stenosarchaea group</taxon>
        <taxon>Methanomicrobia</taxon>
        <taxon>Methanosarcinales</taxon>
        <taxon>Methanosarcinales incertae sedis</taxon>
        <taxon>GOM Arc I cluster</taxon>
        <taxon>Candidatus Argoarchaeum</taxon>
    </lineage>
</organism>
<dbReference type="Proteomes" id="UP000291831">
    <property type="component" value="Unassembled WGS sequence"/>
</dbReference>
<protein>
    <submittedName>
        <fullName evidence="2">Uncharacterized protein</fullName>
    </submittedName>
</protein>
<name>A0A8B3S563_9EURY</name>
<gene>
    <name evidence="2" type="ORF">AEth_00428</name>
</gene>
<evidence type="ECO:0000313" key="2">
    <source>
        <dbReference type="EMBL" id="RZB32750.1"/>
    </source>
</evidence>
<comment type="caution">
    <text evidence="2">The sequence shown here is derived from an EMBL/GenBank/DDBJ whole genome shotgun (WGS) entry which is preliminary data.</text>
</comment>
<reference evidence="3" key="1">
    <citation type="submission" date="2019-01" db="EMBL/GenBank/DDBJ databases">
        <title>Anaerobic oxidation of ethane by archaea from a marine hydrocarbon seep.</title>
        <authorList>
            <person name="Musat F."/>
        </authorList>
    </citation>
    <scope>NUCLEOTIDE SEQUENCE [LARGE SCALE GENOMIC DNA]</scope>
</reference>
<evidence type="ECO:0000313" key="3">
    <source>
        <dbReference type="Proteomes" id="UP000291831"/>
    </source>
</evidence>
<proteinExistence type="predicted"/>
<evidence type="ECO:0000256" key="1">
    <source>
        <dbReference type="SAM" id="MobiDB-lite"/>
    </source>
</evidence>